<dbReference type="InterPro" id="IPR050196">
    <property type="entry name" value="Cytochrome_P450_Monoox"/>
</dbReference>
<evidence type="ECO:0000256" key="1">
    <source>
        <dbReference type="ARBA" id="ARBA00001971"/>
    </source>
</evidence>
<gene>
    <name evidence="14" type="primary">LOC117653853</name>
</gene>
<dbReference type="InterPro" id="IPR001128">
    <property type="entry name" value="Cyt_P450"/>
</dbReference>
<evidence type="ECO:0000256" key="3">
    <source>
        <dbReference type="ARBA" id="ARBA00004174"/>
    </source>
</evidence>
<comment type="similarity">
    <text evidence="5 12">Belongs to the cytochrome P450 family.</text>
</comment>
<evidence type="ECO:0000313" key="13">
    <source>
        <dbReference type="Proteomes" id="UP000515158"/>
    </source>
</evidence>
<dbReference type="GO" id="GO:0005789">
    <property type="term" value="C:endoplasmic reticulum membrane"/>
    <property type="evidence" value="ECO:0007669"/>
    <property type="project" value="UniProtKB-SubCell"/>
</dbReference>
<comment type="function">
    <text evidence="2">May be involved in the metabolism of insect hormones and in the breakdown of synthetic insecticides.</text>
</comment>
<dbReference type="GeneID" id="117653853"/>
<accession>A0A6P9AEF3</accession>
<dbReference type="GO" id="GO:0004497">
    <property type="term" value="F:monooxygenase activity"/>
    <property type="evidence" value="ECO:0007669"/>
    <property type="project" value="UniProtKB-KW"/>
</dbReference>
<dbReference type="Proteomes" id="UP000515158">
    <property type="component" value="Unplaced"/>
</dbReference>
<evidence type="ECO:0000256" key="7">
    <source>
        <dbReference type="ARBA" id="ARBA00022723"/>
    </source>
</evidence>
<dbReference type="GO" id="GO:0016705">
    <property type="term" value="F:oxidoreductase activity, acting on paired donors, with incorporation or reduction of molecular oxygen"/>
    <property type="evidence" value="ECO:0007669"/>
    <property type="project" value="InterPro"/>
</dbReference>
<evidence type="ECO:0000256" key="12">
    <source>
        <dbReference type="RuleBase" id="RU000461"/>
    </source>
</evidence>
<evidence type="ECO:0000256" key="5">
    <source>
        <dbReference type="ARBA" id="ARBA00010617"/>
    </source>
</evidence>
<dbReference type="Gene3D" id="1.10.630.10">
    <property type="entry name" value="Cytochrome P450"/>
    <property type="match status" value="1"/>
</dbReference>
<name>A0A6P9AEF3_THRPL</name>
<sequence>MVVASVALVGVVVALAYAWLCVAFRERLALAHKIPGPYVYPVIGNLYLLWHAVRGFDWVFQEAWRRSEHYPRRVAKIMALHRVAVAVWSPEDVEVILSSAQCNEKAKEYRFFQPWLGDGLLISKGDHWRSHRKLIAPTFHVHVLKQFVHLFHRNSEMLCRRLEAVTARTIDIHDYVAEATVDMLLETAMGVRRDTQKNTFEYAMAVVKMCAVLHRRALSPWLWWDFLFGLSGEGRKQRRLLDTIHDQTREVLRVRRAERASGLRDALYKRALAEDADALRADAAARNPEETGISYGQSAGLRDDLDDEYGLKKRVLFLDQMLDAADDDNALTEKEVEEEVTTIMFEGHDTTAAASSFFLCLMGVHRDVQQRCVAELREIFGDSDRPPSFQDTLEMKYLERCIMETLRLFPPVPLIARHVSKNVRLASGYVVPESTTVVIPPFLLHRDPDMFPNAEQFDPDNFLPERCGDRHYYAFIPFSAGPRSCVGRKYAMLKLKILLSTILRKLEVHADVPEKDFKLVGDIILKRKEGFPCRFVPRKRPSRTGMAG</sequence>
<dbReference type="InterPro" id="IPR036396">
    <property type="entry name" value="Cyt_P450_sf"/>
</dbReference>
<keyword evidence="8 12" id="KW-0560">Oxidoreductase</keyword>
<evidence type="ECO:0000256" key="9">
    <source>
        <dbReference type="ARBA" id="ARBA00023004"/>
    </source>
</evidence>
<dbReference type="PANTHER" id="PTHR24291">
    <property type="entry name" value="CYTOCHROME P450 FAMILY 4"/>
    <property type="match status" value="1"/>
</dbReference>
<comment type="subcellular location">
    <subcellularLocation>
        <location evidence="4">Endoplasmic reticulum membrane</location>
        <topology evidence="4">Peripheral membrane protein</topology>
    </subcellularLocation>
    <subcellularLocation>
        <location evidence="3">Microsome membrane</location>
        <topology evidence="3">Peripheral membrane protein</topology>
    </subcellularLocation>
</comment>
<dbReference type="GO" id="GO:0005506">
    <property type="term" value="F:iron ion binding"/>
    <property type="evidence" value="ECO:0007669"/>
    <property type="project" value="InterPro"/>
</dbReference>
<dbReference type="RefSeq" id="XP_034255714.1">
    <property type="nucleotide sequence ID" value="XM_034399823.1"/>
</dbReference>
<protein>
    <submittedName>
        <fullName evidence="14">Cytochrome P450 4g15-like</fullName>
    </submittedName>
</protein>
<organism evidence="14">
    <name type="scientific">Thrips palmi</name>
    <name type="common">Melon thrips</name>
    <dbReference type="NCBI Taxonomy" id="161013"/>
    <lineage>
        <taxon>Eukaryota</taxon>
        <taxon>Metazoa</taxon>
        <taxon>Ecdysozoa</taxon>
        <taxon>Arthropoda</taxon>
        <taxon>Hexapoda</taxon>
        <taxon>Insecta</taxon>
        <taxon>Pterygota</taxon>
        <taxon>Neoptera</taxon>
        <taxon>Paraneoptera</taxon>
        <taxon>Thysanoptera</taxon>
        <taxon>Terebrantia</taxon>
        <taxon>Thripoidea</taxon>
        <taxon>Thripidae</taxon>
        <taxon>Thrips</taxon>
    </lineage>
</organism>
<dbReference type="PRINTS" id="PR00465">
    <property type="entry name" value="EP450IV"/>
</dbReference>
<keyword evidence="9 11" id="KW-0408">Iron</keyword>
<dbReference type="InParanoid" id="A0A6P9AEF3"/>
<evidence type="ECO:0000256" key="4">
    <source>
        <dbReference type="ARBA" id="ARBA00004406"/>
    </source>
</evidence>
<evidence type="ECO:0000313" key="14">
    <source>
        <dbReference type="RefSeq" id="XP_034255714.1"/>
    </source>
</evidence>
<dbReference type="OrthoDB" id="1470350at2759"/>
<dbReference type="InterPro" id="IPR017972">
    <property type="entry name" value="Cyt_P450_CS"/>
</dbReference>
<keyword evidence="10 12" id="KW-0503">Monooxygenase</keyword>
<dbReference type="Pfam" id="PF00067">
    <property type="entry name" value="p450"/>
    <property type="match status" value="1"/>
</dbReference>
<dbReference type="AlphaFoldDB" id="A0A6P9AEF3"/>
<dbReference type="SUPFAM" id="SSF48264">
    <property type="entry name" value="Cytochrome P450"/>
    <property type="match status" value="1"/>
</dbReference>
<feature type="binding site" description="axial binding residue" evidence="11">
    <location>
        <position position="485"/>
    </location>
    <ligand>
        <name>heme</name>
        <dbReference type="ChEBI" id="CHEBI:30413"/>
    </ligand>
    <ligandPart>
        <name>Fe</name>
        <dbReference type="ChEBI" id="CHEBI:18248"/>
    </ligandPart>
</feature>
<dbReference type="CDD" id="cd20628">
    <property type="entry name" value="CYP4"/>
    <property type="match status" value="1"/>
</dbReference>
<keyword evidence="13" id="KW-1185">Reference proteome</keyword>
<dbReference type="PANTHER" id="PTHR24291:SF106">
    <property type="entry name" value="CYTOCHROME P450 4G1-RELATED"/>
    <property type="match status" value="1"/>
</dbReference>
<reference evidence="14" key="1">
    <citation type="submission" date="2025-08" db="UniProtKB">
        <authorList>
            <consortium name="RefSeq"/>
        </authorList>
    </citation>
    <scope>IDENTIFICATION</scope>
    <source>
        <tissue evidence="14">Total insect</tissue>
    </source>
</reference>
<dbReference type="InterPro" id="IPR002403">
    <property type="entry name" value="Cyt_P450_E_grp-IV"/>
</dbReference>
<dbReference type="GO" id="GO:0020037">
    <property type="term" value="F:heme binding"/>
    <property type="evidence" value="ECO:0007669"/>
    <property type="project" value="InterPro"/>
</dbReference>
<comment type="cofactor">
    <cofactor evidence="1 11">
        <name>heme</name>
        <dbReference type="ChEBI" id="CHEBI:30413"/>
    </cofactor>
</comment>
<evidence type="ECO:0000256" key="10">
    <source>
        <dbReference type="ARBA" id="ARBA00023033"/>
    </source>
</evidence>
<evidence type="ECO:0000256" key="6">
    <source>
        <dbReference type="ARBA" id="ARBA00022617"/>
    </source>
</evidence>
<evidence type="ECO:0000256" key="8">
    <source>
        <dbReference type="ARBA" id="ARBA00023002"/>
    </source>
</evidence>
<dbReference type="PROSITE" id="PS00086">
    <property type="entry name" value="CYTOCHROME_P450"/>
    <property type="match status" value="1"/>
</dbReference>
<dbReference type="KEGG" id="tpal:117653853"/>
<keyword evidence="7 11" id="KW-0479">Metal-binding</keyword>
<keyword evidence="6 11" id="KW-0349">Heme</keyword>
<evidence type="ECO:0000256" key="11">
    <source>
        <dbReference type="PIRSR" id="PIRSR602403-1"/>
    </source>
</evidence>
<dbReference type="PRINTS" id="PR00385">
    <property type="entry name" value="P450"/>
</dbReference>
<proteinExistence type="inferred from homology"/>
<evidence type="ECO:0000256" key="2">
    <source>
        <dbReference type="ARBA" id="ARBA00003690"/>
    </source>
</evidence>